<dbReference type="AlphaFoldDB" id="A0A2T4AF66"/>
<name>A0A2T4AF66_TRIHA</name>
<dbReference type="RefSeq" id="XP_024775394.1">
    <property type="nucleotide sequence ID" value="XM_024914915.1"/>
</dbReference>
<dbReference type="GeneID" id="36623481"/>
<proteinExistence type="predicted"/>
<protein>
    <submittedName>
        <fullName evidence="2">Uncharacterized protein</fullName>
    </submittedName>
</protein>
<evidence type="ECO:0000256" key="1">
    <source>
        <dbReference type="SAM" id="MobiDB-lite"/>
    </source>
</evidence>
<evidence type="ECO:0000313" key="2">
    <source>
        <dbReference type="EMBL" id="PTB55717.1"/>
    </source>
</evidence>
<keyword evidence="3" id="KW-1185">Reference proteome</keyword>
<feature type="compositionally biased region" description="Basic and acidic residues" evidence="1">
    <location>
        <begin position="45"/>
        <end position="54"/>
    </location>
</feature>
<dbReference type="EMBL" id="KZ679679">
    <property type="protein sequence ID" value="PTB55717.1"/>
    <property type="molecule type" value="Genomic_DNA"/>
</dbReference>
<accession>A0A2T4AF66</accession>
<dbReference type="Proteomes" id="UP000241690">
    <property type="component" value="Unassembled WGS sequence"/>
</dbReference>
<feature type="region of interest" description="Disordered" evidence="1">
    <location>
        <begin position="1"/>
        <end position="54"/>
    </location>
</feature>
<evidence type="ECO:0000313" key="3">
    <source>
        <dbReference type="Proteomes" id="UP000241690"/>
    </source>
</evidence>
<organism evidence="2 3">
    <name type="scientific">Trichoderma harzianum CBS 226.95</name>
    <dbReference type="NCBI Taxonomy" id="983964"/>
    <lineage>
        <taxon>Eukaryota</taxon>
        <taxon>Fungi</taxon>
        <taxon>Dikarya</taxon>
        <taxon>Ascomycota</taxon>
        <taxon>Pezizomycotina</taxon>
        <taxon>Sordariomycetes</taxon>
        <taxon>Hypocreomycetidae</taxon>
        <taxon>Hypocreales</taxon>
        <taxon>Hypocreaceae</taxon>
        <taxon>Trichoderma</taxon>
    </lineage>
</organism>
<feature type="compositionally biased region" description="Polar residues" evidence="1">
    <location>
        <begin position="20"/>
        <end position="30"/>
    </location>
</feature>
<sequence length="176" mass="19993">MSCAVQRKAWTVMMPKPADGSSSAERSISVKQEKKRGKAMLMPHPKQEKSRGNNARVEFKTGERELSSRIVSRRKGGIEELLVEERSVRAASPAERHRGKFRFDRDARGRSLKSDASNVVAWRPTINQCLRATKTRVAEDTRHGSKKVCGCDGWQWVSSWQDARIKLEQRALFGRV</sequence>
<gene>
    <name evidence="2" type="ORF">M431DRAFT_407459</name>
</gene>
<reference evidence="2 3" key="1">
    <citation type="submission" date="2016-07" db="EMBL/GenBank/DDBJ databases">
        <title>Multiple horizontal gene transfer events from other fungi enriched the ability of initially mycotrophic Trichoderma (Ascomycota) to feed on dead plant biomass.</title>
        <authorList>
            <consortium name="DOE Joint Genome Institute"/>
            <person name="Aerts A."/>
            <person name="Atanasova L."/>
            <person name="Chenthamara K."/>
            <person name="Zhang J."/>
            <person name="Grujic M."/>
            <person name="Henrissat B."/>
            <person name="Kuo A."/>
            <person name="Salamov A."/>
            <person name="Lipzen A."/>
            <person name="Labutti K."/>
            <person name="Barry K."/>
            <person name="Miao Y."/>
            <person name="Rahimi M.J."/>
            <person name="Shen Q."/>
            <person name="Grigoriev I.V."/>
            <person name="Kubicek C.P."/>
            <person name="Druzhinina I.S."/>
        </authorList>
    </citation>
    <scope>NUCLEOTIDE SEQUENCE [LARGE SCALE GENOMIC DNA]</scope>
    <source>
        <strain evidence="2 3">CBS 226.95</strain>
    </source>
</reference>